<keyword evidence="7" id="KW-0472">Membrane</keyword>
<keyword evidence="7" id="KW-0812">Transmembrane</keyword>
<dbReference type="PROSITE" id="PS00108">
    <property type="entry name" value="PROTEIN_KINASE_ST"/>
    <property type="match status" value="1"/>
</dbReference>
<evidence type="ECO:0000313" key="10">
    <source>
        <dbReference type="Proteomes" id="UP000064967"/>
    </source>
</evidence>
<dbReference type="EMBL" id="CP012333">
    <property type="protein sequence ID" value="AKU98671.1"/>
    <property type="molecule type" value="Genomic_DNA"/>
</dbReference>
<evidence type="ECO:0000256" key="5">
    <source>
        <dbReference type="PROSITE-ProRule" id="PRU10141"/>
    </source>
</evidence>
<dbReference type="SMART" id="SM00220">
    <property type="entry name" value="S_TKc"/>
    <property type="match status" value="1"/>
</dbReference>
<name>A0A0K1PZ44_9BACT</name>
<keyword evidence="1" id="KW-0808">Transferase</keyword>
<feature type="region of interest" description="Disordered" evidence="6">
    <location>
        <begin position="436"/>
        <end position="521"/>
    </location>
</feature>
<protein>
    <submittedName>
        <fullName evidence="9">Serine/threonine protein kinase</fullName>
    </submittedName>
</protein>
<dbReference type="STRING" id="1391654.AKJ09_05335"/>
<dbReference type="Proteomes" id="UP000064967">
    <property type="component" value="Chromosome"/>
</dbReference>
<reference evidence="9 10" key="1">
    <citation type="submission" date="2015-08" db="EMBL/GenBank/DDBJ databases">
        <authorList>
            <person name="Babu N.S."/>
            <person name="Beckwith C.J."/>
            <person name="Beseler K.G."/>
            <person name="Brison A."/>
            <person name="Carone J.V."/>
            <person name="Caskin T.P."/>
            <person name="Diamond M."/>
            <person name="Durham M.E."/>
            <person name="Foxe J.M."/>
            <person name="Go M."/>
            <person name="Henderson B.A."/>
            <person name="Jones I.B."/>
            <person name="McGettigan J.A."/>
            <person name="Micheletti S.J."/>
            <person name="Nasrallah M.E."/>
            <person name="Ortiz D."/>
            <person name="Piller C.R."/>
            <person name="Privatt S.R."/>
            <person name="Schneider S.L."/>
            <person name="Sharp S."/>
            <person name="Smith T.C."/>
            <person name="Stanton J.D."/>
            <person name="Ullery H.E."/>
            <person name="Wilson R.J."/>
            <person name="Serrano M.G."/>
            <person name="Buck G."/>
            <person name="Lee V."/>
            <person name="Wang Y."/>
            <person name="Carvalho R."/>
            <person name="Voegtly L."/>
            <person name="Shi R."/>
            <person name="Duckworth R."/>
            <person name="Johnson A."/>
            <person name="Loviza R."/>
            <person name="Walstead R."/>
            <person name="Shah Z."/>
            <person name="Kiflezghi M."/>
            <person name="Wade K."/>
            <person name="Ball S.L."/>
            <person name="Bradley K.W."/>
            <person name="Asai D.J."/>
            <person name="Bowman C.A."/>
            <person name="Russell D.A."/>
            <person name="Pope W.H."/>
            <person name="Jacobs-Sera D."/>
            <person name="Hendrix R.W."/>
            <person name="Hatfull G.F."/>
        </authorList>
    </citation>
    <scope>NUCLEOTIDE SEQUENCE [LARGE SCALE GENOMIC DNA]</scope>
    <source>
        <strain evidence="9 10">DSM 27648</strain>
    </source>
</reference>
<dbReference type="Gene3D" id="1.10.510.10">
    <property type="entry name" value="Transferase(Phosphotransferase) domain 1"/>
    <property type="match status" value="1"/>
</dbReference>
<dbReference type="PROSITE" id="PS50011">
    <property type="entry name" value="PROTEIN_KINASE_DOM"/>
    <property type="match status" value="1"/>
</dbReference>
<accession>A0A0K1PZ44</accession>
<dbReference type="CDD" id="cd14014">
    <property type="entry name" value="STKc_PknB_like"/>
    <property type="match status" value="1"/>
</dbReference>
<keyword evidence="4 5" id="KW-0067">ATP-binding</keyword>
<feature type="binding site" evidence="5">
    <location>
        <position position="63"/>
    </location>
    <ligand>
        <name>ATP</name>
        <dbReference type="ChEBI" id="CHEBI:30616"/>
    </ligand>
</feature>
<dbReference type="PROSITE" id="PS00107">
    <property type="entry name" value="PROTEIN_KINASE_ATP"/>
    <property type="match status" value="1"/>
</dbReference>
<keyword evidence="10" id="KW-1185">Reference proteome</keyword>
<dbReference type="SUPFAM" id="SSF56112">
    <property type="entry name" value="Protein kinase-like (PK-like)"/>
    <property type="match status" value="1"/>
</dbReference>
<dbReference type="GO" id="GO:0004674">
    <property type="term" value="F:protein serine/threonine kinase activity"/>
    <property type="evidence" value="ECO:0007669"/>
    <property type="project" value="UniProtKB-KW"/>
</dbReference>
<evidence type="ECO:0000256" key="2">
    <source>
        <dbReference type="ARBA" id="ARBA00022741"/>
    </source>
</evidence>
<dbReference type="GO" id="GO:0005524">
    <property type="term" value="F:ATP binding"/>
    <property type="evidence" value="ECO:0007669"/>
    <property type="project" value="UniProtKB-UniRule"/>
</dbReference>
<dbReference type="InterPro" id="IPR008271">
    <property type="entry name" value="Ser/Thr_kinase_AS"/>
</dbReference>
<proteinExistence type="predicted"/>
<feature type="domain" description="Protein kinase" evidence="8">
    <location>
        <begin position="34"/>
        <end position="305"/>
    </location>
</feature>
<dbReference type="KEGG" id="llu:AKJ09_05335"/>
<keyword evidence="3 9" id="KW-0418">Kinase</keyword>
<dbReference type="InterPro" id="IPR011009">
    <property type="entry name" value="Kinase-like_dom_sf"/>
</dbReference>
<dbReference type="Pfam" id="PF00069">
    <property type="entry name" value="Pkinase"/>
    <property type="match status" value="1"/>
</dbReference>
<organism evidence="9 10">
    <name type="scientific">Labilithrix luteola</name>
    <dbReference type="NCBI Taxonomy" id="1391654"/>
    <lineage>
        <taxon>Bacteria</taxon>
        <taxon>Pseudomonadati</taxon>
        <taxon>Myxococcota</taxon>
        <taxon>Polyangia</taxon>
        <taxon>Polyangiales</taxon>
        <taxon>Labilitrichaceae</taxon>
        <taxon>Labilithrix</taxon>
    </lineage>
</organism>
<feature type="compositionally biased region" description="Low complexity" evidence="6">
    <location>
        <begin position="437"/>
        <end position="470"/>
    </location>
</feature>
<evidence type="ECO:0000313" key="9">
    <source>
        <dbReference type="EMBL" id="AKU98671.1"/>
    </source>
</evidence>
<keyword evidence="9" id="KW-0723">Serine/threonine-protein kinase</keyword>
<evidence type="ECO:0000256" key="3">
    <source>
        <dbReference type="ARBA" id="ARBA00022777"/>
    </source>
</evidence>
<dbReference type="Gene3D" id="3.30.200.20">
    <property type="entry name" value="Phosphorylase Kinase, domain 1"/>
    <property type="match status" value="1"/>
</dbReference>
<dbReference type="PANTHER" id="PTHR43289:SF30">
    <property type="entry name" value="NON-SPECIFIC SERINE_THREONINE PROTEIN KINASE"/>
    <property type="match status" value="1"/>
</dbReference>
<sequence length="521" mass="55101">MRVCLLMSDFDESRERAKAAREALVGKTLAGGRYVLRSLVGHGGMGAVYAAEHVGLGKRVAVKFVDPEFATDEQVVARFAREARAMSAIESAHIVSVFDAGTEDGRPYLVMELLRGEDLGERLRRERRVPVDEAMHVAAQVLKGLGRAHAAGIIHRDLKPDNVFLVKHDLDPLFAKIVDFGVSKIERPRAGTTPLALTGRGTVLGTPFYMSPEQAQAMPDVDGRSDLYSVGAILFECLSGRPPHTGESYEQVILSICMRDAPDLRAIEPSIPKNVAEFVARALSRDRNLRFRDAGRMLAALHDVAPEERKRVPIDAEYGPTLLSVGVDVAAEISVATRLGHAPLDSIADTEKLPAPVASERSDHVAPSEPSPAPAKPKAPSRKPKRNVGVLVATAVVATLAGVLVMVGIILSLEKKPARDGVQATDTTAIKPVALPSATSSSPIEAASSSSEPLASATSATSAASSELPAGRTVAPRGTNVLVRTSASGKLPPPPSSAAGGRTDPAPNRGAKPLDIQRDLP</sequence>
<dbReference type="AlphaFoldDB" id="A0A0K1PZ44"/>
<dbReference type="InterPro" id="IPR017441">
    <property type="entry name" value="Protein_kinase_ATP_BS"/>
</dbReference>
<keyword evidence="7" id="KW-1133">Transmembrane helix</keyword>
<dbReference type="PANTHER" id="PTHR43289">
    <property type="entry name" value="MITOGEN-ACTIVATED PROTEIN KINASE KINASE KINASE 20-RELATED"/>
    <property type="match status" value="1"/>
</dbReference>
<evidence type="ECO:0000256" key="7">
    <source>
        <dbReference type="SAM" id="Phobius"/>
    </source>
</evidence>
<evidence type="ECO:0000256" key="1">
    <source>
        <dbReference type="ARBA" id="ARBA00022679"/>
    </source>
</evidence>
<feature type="transmembrane region" description="Helical" evidence="7">
    <location>
        <begin position="388"/>
        <end position="411"/>
    </location>
</feature>
<feature type="region of interest" description="Disordered" evidence="6">
    <location>
        <begin position="355"/>
        <end position="385"/>
    </location>
</feature>
<dbReference type="InterPro" id="IPR000719">
    <property type="entry name" value="Prot_kinase_dom"/>
</dbReference>
<gene>
    <name evidence="9" type="ORF">AKJ09_05335</name>
</gene>
<evidence type="ECO:0000256" key="6">
    <source>
        <dbReference type="SAM" id="MobiDB-lite"/>
    </source>
</evidence>
<keyword evidence="2 5" id="KW-0547">Nucleotide-binding</keyword>
<evidence type="ECO:0000256" key="4">
    <source>
        <dbReference type="ARBA" id="ARBA00022840"/>
    </source>
</evidence>
<evidence type="ECO:0000259" key="8">
    <source>
        <dbReference type="PROSITE" id="PS50011"/>
    </source>
</evidence>